<dbReference type="EMBL" id="VSRR010077727">
    <property type="protein sequence ID" value="MPC88421.1"/>
    <property type="molecule type" value="Genomic_DNA"/>
</dbReference>
<name>A0A5B7IS56_PORTR</name>
<protein>
    <submittedName>
        <fullName evidence="1">Uncharacterized protein</fullName>
    </submittedName>
</protein>
<organism evidence="1 2">
    <name type="scientific">Portunus trituberculatus</name>
    <name type="common">Swimming crab</name>
    <name type="synonym">Neptunus trituberculatus</name>
    <dbReference type="NCBI Taxonomy" id="210409"/>
    <lineage>
        <taxon>Eukaryota</taxon>
        <taxon>Metazoa</taxon>
        <taxon>Ecdysozoa</taxon>
        <taxon>Arthropoda</taxon>
        <taxon>Crustacea</taxon>
        <taxon>Multicrustacea</taxon>
        <taxon>Malacostraca</taxon>
        <taxon>Eumalacostraca</taxon>
        <taxon>Eucarida</taxon>
        <taxon>Decapoda</taxon>
        <taxon>Pleocyemata</taxon>
        <taxon>Brachyura</taxon>
        <taxon>Eubrachyura</taxon>
        <taxon>Portunoidea</taxon>
        <taxon>Portunidae</taxon>
        <taxon>Portuninae</taxon>
        <taxon>Portunus</taxon>
    </lineage>
</organism>
<accession>A0A5B7IS56</accession>
<dbReference type="AlphaFoldDB" id="A0A5B7IS56"/>
<evidence type="ECO:0000313" key="1">
    <source>
        <dbReference type="EMBL" id="MPC88421.1"/>
    </source>
</evidence>
<keyword evidence="2" id="KW-1185">Reference proteome</keyword>
<reference evidence="1 2" key="1">
    <citation type="submission" date="2019-05" db="EMBL/GenBank/DDBJ databases">
        <title>Another draft genome of Portunus trituberculatus and its Hox gene families provides insights of decapod evolution.</title>
        <authorList>
            <person name="Jeong J.-H."/>
            <person name="Song I."/>
            <person name="Kim S."/>
            <person name="Choi T."/>
            <person name="Kim D."/>
            <person name="Ryu S."/>
            <person name="Kim W."/>
        </authorList>
    </citation>
    <scope>NUCLEOTIDE SEQUENCE [LARGE SCALE GENOMIC DNA]</scope>
    <source>
        <tissue evidence="1">Muscle</tissue>
    </source>
</reference>
<dbReference type="Proteomes" id="UP000324222">
    <property type="component" value="Unassembled WGS sequence"/>
</dbReference>
<proteinExistence type="predicted"/>
<comment type="caution">
    <text evidence="1">The sequence shown here is derived from an EMBL/GenBank/DDBJ whole genome shotgun (WGS) entry which is preliminary data.</text>
</comment>
<sequence length="77" mass="8245">MLCWQCQAFPAASSRGQARSSATSRQQRTSCCLLLPSLNTSTTKNKLKWSCVSSRDGLAASLQRGVVTSCLSTAAYL</sequence>
<gene>
    <name evidence="1" type="ORF">E2C01_083323</name>
</gene>
<evidence type="ECO:0000313" key="2">
    <source>
        <dbReference type="Proteomes" id="UP000324222"/>
    </source>
</evidence>